<accession>W2C9X3</accession>
<dbReference type="AlphaFoldDB" id="W2C9X3"/>
<organism evidence="1 2">
    <name type="scientific">Tannerella sp. oral taxon BU063 isolate Cell 5</name>
    <dbReference type="NCBI Taxonomy" id="1410950"/>
    <lineage>
        <taxon>Bacteria</taxon>
        <taxon>Pseudomonadati</taxon>
        <taxon>Bacteroidota</taxon>
        <taxon>Bacteroidia</taxon>
        <taxon>Bacteroidales</taxon>
        <taxon>Tannerellaceae</taxon>
        <taxon>Tannerella</taxon>
    </lineage>
</organism>
<comment type="caution">
    <text evidence="1">The sequence shown here is derived from an EMBL/GenBank/DDBJ whole genome shotgun (WGS) entry which is preliminary data.</text>
</comment>
<evidence type="ECO:0000313" key="2">
    <source>
        <dbReference type="Proteomes" id="UP000018872"/>
    </source>
</evidence>
<gene>
    <name evidence="1" type="ORF">T229_10875</name>
</gene>
<evidence type="ECO:0008006" key="3">
    <source>
        <dbReference type="Google" id="ProtNLM"/>
    </source>
</evidence>
<protein>
    <recommendedName>
        <fullName evidence="3">Prophage tail endopeptidase domain-containing protein</fullName>
    </recommendedName>
</protein>
<sequence length="658" mass="75081">MIIYRAGKQIADVWVGAASYTLEEINGARIAYVEFTTLQPIGLTVNDYITYKGETYYVRHREDVTKEEVSRGFAYRVKFYHEMYRLHDVVAFPYEKPDFRKNMSKYNGTASQLLDIVVRSMNRVHAGWKAGSCVETKAETFDLKDKTCAEVVNEIATRFETEFYVQDRTLTIGRREIDRPGSRIYSQGTDGGFRSITLSAVEEVPPLTRLYAYGSDKNMAAQGTKDALEYLKLPGGALYLEKNVDKYGVIEHPKQFKDIYPHGVFTVTARVDEFTLQAAGIDFDLDAQLIDNTEPTVTFQDGGLAGYDLHIVKGSWDNKTKQFKLAKVEEEGALKVPGDIHFAVGDKFILTGIKMPKAYVDKASEELRVAAQKYLDGKCENRTKLAVVCDEVLFAKHSLNVQCGELMHVRDTRLELDRKIRVTSVKRFIENDNEEPYRYEIVLSDFLEGNRFMQELSDIKKESKAARERAEEMVRYSRRTWQDVKETQEHLKKDFADKFKESINPVTIETMQLIVGHEQLQFVFVDSKTAPQKVVGVYPEFVGGRIRIRAAGLFLKHMTMGVKAITSRRDPSLYRYWEMADFTSEALAADKVYRLYARVEANGQNGSFVLHDTFKGMNDEAGFYLLLMGYLGAEREGNRSWGRAYGFTEILPGQITIG</sequence>
<reference evidence="1 2" key="1">
    <citation type="submission" date="2013-11" db="EMBL/GenBank/DDBJ databases">
        <title>Single cell genomics of uncultured Tannerella BU063 (oral taxon 286).</title>
        <authorList>
            <person name="Beall C.J."/>
            <person name="Campbell A.G."/>
            <person name="Griffen A.L."/>
            <person name="Podar M."/>
            <person name="Leys E.J."/>
        </authorList>
    </citation>
    <scope>NUCLEOTIDE SEQUENCE [LARGE SCALE GENOMIC DNA]</scope>
    <source>
        <strain evidence="1">Cell 5</strain>
    </source>
</reference>
<dbReference type="Proteomes" id="UP000018872">
    <property type="component" value="Unassembled WGS sequence"/>
</dbReference>
<dbReference type="EMBL" id="AYYC01000705">
    <property type="protein sequence ID" value="ETK04059.1"/>
    <property type="molecule type" value="Genomic_DNA"/>
</dbReference>
<proteinExistence type="predicted"/>
<dbReference type="PATRIC" id="fig|1410950.3.peg.1594"/>
<name>W2C9X3_9BACT</name>
<evidence type="ECO:0000313" key="1">
    <source>
        <dbReference type="EMBL" id="ETK04059.1"/>
    </source>
</evidence>